<evidence type="ECO:0000313" key="2">
    <source>
        <dbReference type="Proteomes" id="UP000284785"/>
    </source>
</evidence>
<dbReference type="AlphaFoldDB" id="A0A414HV15"/>
<accession>A0A414HV15</accession>
<protein>
    <submittedName>
        <fullName evidence="1">Uncharacterized protein</fullName>
    </submittedName>
</protein>
<dbReference type="EMBL" id="QSJP01000001">
    <property type="protein sequence ID" value="RHD91592.1"/>
    <property type="molecule type" value="Genomic_DNA"/>
</dbReference>
<proteinExistence type="predicted"/>
<gene>
    <name evidence="1" type="ORF">DW780_00900</name>
</gene>
<sequence length="115" mass="13140">MLLKPLARESRSGVNLFYMKKGVQLHLKRCKYKKFGIYFCQCNLFFSFINILHSLSCNINKVTGLEGNEERAYSGYMSSENGNKSMNFPEDVEIAPHVTMFESILQEVNEGMAAL</sequence>
<evidence type="ECO:0000313" key="1">
    <source>
        <dbReference type="EMBL" id="RHD91592.1"/>
    </source>
</evidence>
<dbReference type="Proteomes" id="UP000284785">
    <property type="component" value="Unassembled WGS sequence"/>
</dbReference>
<comment type="caution">
    <text evidence="1">The sequence shown here is derived from an EMBL/GenBank/DDBJ whole genome shotgun (WGS) entry which is preliminary data.</text>
</comment>
<reference evidence="1 2" key="1">
    <citation type="submission" date="2018-08" db="EMBL/GenBank/DDBJ databases">
        <title>A genome reference for cultivated species of the human gut microbiota.</title>
        <authorList>
            <person name="Zou Y."/>
            <person name="Xue W."/>
            <person name="Luo G."/>
        </authorList>
    </citation>
    <scope>NUCLEOTIDE SEQUENCE [LARGE SCALE GENOMIC DNA]</scope>
    <source>
        <strain evidence="1 2">AM30-26</strain>
    </source>
</reference>
<name>A0A414HV15_BACT4</name>
<organism evidence="1 2">
    <name type="scientific">Bacteroides thetaiotaomicron</name>
    <dbReference type="NCBI Taxonomy" id="818"/>
    <lineage>
        <taxon>Bacteria</taxon>
        <taxon>Pseudomonadati</taxon>
        <taxon>Bacteroidota</taxon>
        <taxon>Bacteroidia</taxon>
        <taxon>Bacteroidales</taxon>
        <taxon>Bacteroidaceae</taxon>
        <taxon>Bacteroides</taxon>
    </lineage>
</organism>